<dbReference type="GO" id="GO:0020037">
    <property type="term" value="F:heme binding"/>
    <property type="evidence" value="ECO:0007669"/>
    <property type="project" value="InterPro"/>
</dbReference>
<dbReference type="NCBIfam" id="TIGR02968">
    <property type="entry name" value="succ_dehyd_anc"/>
    <property type="match status" value="1"/>
</dbReference>
<keyword evidence="13 19" id="KW-1133">Transmembrane helix</keyword>
<dbReference type="OrthoDB" id="5612767at2"/>
<feature type="transmembrane region" description="Helical" evidence="19">
    <location>
        <begin position="59"/>
        <end position="80"/>
    </location>
</feature>
<feature type="transmembrane region" description="Helical" evidence="19">
    <location>
        <begin position="17"/>
        <end position="39"/>
    </location>
</feature>
<evidence type="ECO:0000313" key="21">
    <source>
        <dbReference type="Proteomes" id="UP000294289"/>
    </source>
</evidence>
<evidence type="ECO:0000256" key="6">
    <source>
        <dbReference type="ARBA" id="ARBA00022475"/>
    </source>
</evidence>
<keyword evidence="11 18" id="KW-0479">Metal-binding</keyword>
<dbReference type="InterPro" id="IPR014312">
    <property type="entry name" value="Succ_DH_anchor"/>
</dbReference>
<feature type="transmembrane region" description="Helical" evidence="19">
    <location>
        <begin position="92"/>
        <end position="113"/>
    </location>
</feature>
<dbReference type="PANTHER" id="PTHR38689:SF1">
    <property type="entry name" value="SUCCINATE DEHYDROGENASE HYDROPHOBIC MEMBRANE ANCHOR SUBUNIT"/>
    <property type="match status" value="1"/>
</dbReference>
<keyword evidence="5 16" id="KW-0813">Transport</keyword>
<dbReference type="EMBL" id="LR217737">
    <property type="protein sequence ID" value="VFP88865.1"/>
    <property type="molecule type" value="Genomic_DNA"/>
</dbReference>
<dbReference type="CDD" id="cd03494">
    <property type="entry name" value="SQR_TypeC_SdhD"/>
    <property type="match status" value="1"/>
</dbReference>
<comment type="function">
    <text evidence="1 16">Membrane-anchoring subunit of succinate dehydrogenase (SDH).</text>
</comment>
<keyword evidence="15 16" id="KW-0472">Membrane</keyword>
<evidence type="ECO:0000256" key="1">
    <source>
        <dbReference type="ARBA" id="ARBA00004050"/>
    </source>
</evidence>
<accession>A0A803FUI7</accession>
<dbReference type="UniPathway" id="UPA00223"/>
<evidence type="ECO:0000256" key="13">
    <source>
        <dbReference type="ARBA" id="ARBA00022989"/>
    </source>
</evidence>
<keyword evidence="10 19" id="KW-0812">Transmembrane</keyword>
<evidence type="ECO:0000256" key="19">
    <source>
        <dbReference type="SAM" id="Phobius"/>
    </source>
</evidence>
<keyword evidence="7 16" id="KW-0997">Cell inner membrane</keyword>
<evidence type="ECO:0000256" key="12">
    <source>
        <dbReference type="ARBA" id="ARBA00022982"/>
    </source>
</evidence>
<evidence type="ECO:0000256" key="5">
    <source>
        <dbReference type="ARBA" id="ARBA00022448"/>
    </source>
</evidence>
<gene>
    <name evidence="20" type="primary">sdhD</name>
    <name evidence="20" type="ORF">ERCIPICE3303_646</name>
</gene>
<evidence type="ECO:0000256" key="18">
    <source>
        <dbReference type="PIRSR" id="PIRSR000169-2"/>
    </source>
</evidence>
<dbReference type="GO" id="GO:0006099">
    <property type="term" value="P:tricarboxylic acid cycle"/>
    <property type="evidence" value="ECO:0007669"/>
    <property type="project" value="UniProtKB-UniRule"/>
</dbReference>
<dbReference type="SUPFAM" id="SSF81343">
    <property type="entry name" value="Fumarate reductase respiratory complex transmembrane subunits"/>
    <property type="match status" value="1"/>
</dbReference>
<dbReference type="GO" id="GO:0046872">
    <property type="term" value="F:metal ion binding"/>
    <property type="evidence" value="ECO:0007669"/>
    <property type="project" value="UniProtKB-KW"/>
</dbReference>
<keyword evidence="12 16" id="KW-0249">Electron transport</keyword>
<evidence type="ECO:0000256" key="10">
    <source>
        <dbReference type="ARBA" id="ARBA00022692"/>
    </source>
</evidence>
<evidence type="ECO:0000256" key="3">
    <source>
        <dbReference type="ARBA" id="ARBA00005163"/>
    </source>
</evidence>
<evidence type="ECO:0000256" key="7">
    <source>
        <dbReference type="ARBA" id="ARBA00022519"/>
    </source>
</evidence>
<keyword evidence="14 18" id="KW-0408">Iron</keyword>
<evidence type="ECO:0000256" key="8">
    <source>
        <dbReference type="ARBA" id="ARBA00022532"/>
    </source>
</evidence>
<evidence type="ECO:0000256" key="11">
    <source>
        <dbReference type="ARBA" id="ARBA00022723"/>
    </source>
</evidence>
<feature type="binding site" description="axial binding residue" evidence="18">
    <location>
        <position position="71"/>
    </location>
    <ligand>
        <name>heme</name>
        <dbReference type="ChEBI" id="CHEBI:30413"/>
        <note>ligand shared with second transmembrane subunit</note>
    </ligand>
    <ligandPart>
        <name>Fe</name>
        <dbReference type="ChEBI" id="CHEBI:18248"/>
    </ligandPart>
</feature>
<evidence type="ECO:0000256" key="14">
    <source>
        <dbReference type="ARBA" id="ARBA00023004"/>
    </source>
</evidence>
<comment type="pathway">
    <text evidence="3 16">Carbohydrate metabolism; tricarboxylic acid cycle.</text>
</comment>
<dbReference type="GO" id="GO:0005886">
    <property type="term" value="C:plasma membrane"/>
    <property type="evidence" value="ECO:0007669"/>
    <property type="project" value="UniProtKB-SubCell"/>
</dbReference>
<dbReference type="PIRSF" id="PIRSF000169">
    <property type="entry name" value="SDH_D"/>
    <property type="match status" value="1"/>
</dbReference>
<proteinExistence type="predicted"/>
<name>A0A803FUI7_9GAMM</name>
<evidence type="ECO:0000256" key="2">
    <source>
        <dbReference type="ARBA" id="ARBA00004429"/>
    </source>
</evidence>
<reference evidence="20 21" key="1">
    <citation type="submission" date="2019-02" db="EMBL/GenBank/DDBJ databases">
        <authorList>
            <person name="Manzano-Marin A."/>
            <person name="Manzano-Marin A."/>
        </authorList>
    </citation>
    <scope>NUCLEOTIDE SEQUENCE [LARGE SCALE GENOMIC DNA]</scope>
    <source>
        <strain evidence="20 21">ErCipiceae</strain>
    </source>
</reference>
<comment type="subcellular location">
    <subcellularLocation>
        <location evidence="2 16">Cell inner membrane</location>
        <topology evidence="2 16">Multi-pass membrane protein</topology>
    </subcellularLocation>
</comment>
<comment type="cofactor">
    <cofactor evidence="18">
        <name>heme</name>
        <dbReference type="ChEBI" id="CHEBI:30413"/>
    </cofactor>
    <text evidence="18">The heme is bound between the two transmembrane subunits.</text>
</comment>
<dbReference type="Proteomes" id="UP000294289">
    <property type="component" value="Chromosome"/>
</dbReference>
<dbReference type="PANTHER" id="PTHR38689">
    <property type="entry name" value="SUCCINATE DEHYDROGENASE HYDROPHOBIC MEMBRANE ANCHOR SUBUNIT"/>
    <property type="match status" value="1"/>
</dbReference>
<dbReference type="Gene3D" id="1.20.1300.10">
    <property type="entry name" value="Fumarate reductase/succinate dehydrogenase, transmembrane subunit"/>
    <property type="match status" value="1"/>
</dbReference>
<evidence type="ECO:0000313" key="20">
    <source>
        <dbReference type="EMBL" id="VFP88865.1"/>
    </source>
</evidence>
<keyword evidence="6 16" id="KW-1003">Cell membrane</keyword>
<protein>
    <recommendedName>
        <fullName evidence="4 16">Succinate dehydrogenase hydrophobic membrane anchor subunit</fullName>
    </recommendedName>
</protein>
<dbReference type="GO" id="GO:0009055">
    <property type="term" value="F:electron transfer activity"/>
    <property type="evidence" value="ECO:0007669"/>
    <property type="project" value="TreeGrafter"/>
</dbReference>
<dbReference type="InterPro" id="IPR000701">
    <property type="entry name" value="SuccDH_FuR_B_TM-su"/>
</dbReference>
<keyword evidence="8 16" id="KW-0816">Tricarboxylic acid cycle</keyword>
<evidence type="ECO:0000256" key="16">
    <source>
        <dbReference type="PIRNR" id="PIRNR000169"/>
    </source>
</evidence>
<evidence type="ECO:0000256" key="4">
    <source>
        <dbReference type="ARBA" id="ARBA00019425"/>
    </source>
</evidence>
<organism evidence="20 21">
    <name type="scientific">Candidatus Erwinia haradaeae</name>
    <dbReference type="NCBI Taxonomy" id="1922217"/>
    <lineage>
        <taxon>Bacteria</taxon>
        <taxon>Pseudomonadati</taxon>
        <taxon>Pseudomonadota</taxon>
        <taxon>Gammaproteobacteria</taxon>
        <taxon>Enterobacterales</taxon>
        <taxon>Erwiniaceae</taxon>
        <taxon>Erwinia</taxon>
    </lineage>
</organism>
<dbReference type="RefSeq" id="WP_157991249.1">
    <property type="nucleotide sequence ID" value="NZ_LR217737.1"/>
</dbReference>
<feature type="binding site" evidence="17">
    <location>
        <position position="83"/>
    </location>
    <ligand>
        <name>a ubiquinone</name>
        <dbReference type="ChEBI" id="CHEBI:16389"/>
    </ligand>
</feature>
<evidence type="ECO:0000256" key="17">
    <source>
        <dbReference type="PIRSR" id="PIRSR000169-1"/>
    </source>
</evidence>
<dbReference type="GO" id="GO:0017004">
    <property type="term" value="P:cytochrome complex assembly"/>
    <property type="evidence" value="ECO:0007669"/>
    <property type="project" value="TreeGrafter"/>
</dbReference>
<evidence type="ECO:0000256" key="9">
    <source>
        <dbReference type="ARBA" id="ARBA00022617"/>
    </source>
</evidence>
<dbReference type="Pfam" id="PF01127">
    <property type="entry name" value="Sdh_cyt"/>
    <property type="match status" value="1"/>
</dbReference>
<dbReference type="AlphaFoldDB" id="A0A803FUI7"/>
<keyword evidence="9 18" id="KW-0349">Heme</keyword>
<dbReference type="InterPro" id="IPR034804">
    <property type="entry name" value="SQR/QFR_C/D"/>
</dbReference>
<sequence length="115" mass="13189">MVNSASALGRNGLHDWILLRATALIIALYILYLLAWLVISESITYNTWHIFFSTSLTKVFTCLALWSLLVHGWIGMWQILTDYVTAYSLRLLLQLVVVVVLFVYAIYGTMIVWSM</sequence>
<evidence type="ECO:0000256" key="15">
    <source>
        <dbReference type="ARBA" id="ARBA00023136"/>
    </source>
</evidence>